<dbReference type="EMBL" id="CDMC01000004">
    <property type="protein sequence ID" value="CEL04891.1"/>
    <property type="molecule type" value="Genomic_DNA"/>
</dbReference>
<organism evidence="2 3">
    <name type="scientific">Aspergillus calidoustus</name>
    <dbReference type="NCBI Taxonomy" id="454130"/>
    <lineage>
        <taxon>Eukaryota</taxon>
        <taxon>Fungi</taxon>
        <taxon>Dikarya</taxon>
        <taxon>Ascomycota</taxon>
        <taxon>Pezizomycotina</taxon>
        <taxon>Eurotiomycetes</taxon>
        <taxon>Eurotiomycetidae</taxon>
        <taxon>Eurotiales</taxon>
        <taxon>Aspergillaceae</taxon>
        <taxon>Aspergillus</taxon>
        <taxon>Aspergillus subgen. Nidulantes</taxon>
    </lineage>
</organism>
<sequence length="432" mass="49697">MDYQRCADLHNEIMYRGWTESDRDWLQPQTWWQHQAPSPETASQLSPSLIEFLKRAYLRPNDSRYPYCFFYYLGGLASADDMISNGFLDIAEKNRYVLLYMTSPWNLDDKFGLAFDLHTSTATFIPNYNEAVEICQHRWSWLPLEVILEGYLDMLNEGKVRIVPVTERQDWDYEGPTLVRPWQLYPYTPIDVQKAASAMKRLVDAIDTRIHALPGPAAEPYTYLPWHDPDAFPDELVPASTFAYDFLKAISDIRVRFRYIAPGIRIPTLDEFLNQAYYGGDPLHIFIIETTDDTPSDGPDYGWSQYTIGVQITHANPYDDRHFTNEFHLELPFRVGGNGLAKQSSGQPLGIDPEKENPVPKGSRGELYQAGMSNGFTDYHGVQVHKVLENWAGMVERGDWEVGVDGVLGGIEKFMEADTEEHWEKYTVPHSW</sequence>
<reference evidence="3" key="1">
    <citation type="journal article" date="2016" name="Genome Announc.">
        <title>Draft genome sequences of fungus Aspergillus calidoustus.</title>
        <authorList>
            <person name="Horn F."/>
            <person name="Linde J."/>
            <person name="Mattern D.J."/>
            <person name="Walther G."/>
            <person name="Guthke R."/>
            <person name="Scherlach K."/>
            <person name="Martin K."/>
            <person name="Brakhage A.A."/>
            <person name="Petzke L."/>
            <person name="Valiante V."/>
        </authorList>
    </citation>
    <scope>NUCLEOTIDE SEQUENCE [LARGE SCALE GENOMIC DNA]</scope>
    <source>
        <strain evidence="3">SF006504</strain>
    </source>
</reference>
<dbReference type="OrthoDB" id="3029470at2759"/>
<protein>
    <submittedName>
        <fullName evidence="2">Uncharacterized protein</fullName>
    </submittedName>
</protein>
<name>A0A0U5FZC9_ASPCI</name>
<proteinExistence type="predicted"/>
<feature type="region of interest" description="Disordered" evidence="1">
    <location>
        <begin position="342"/>
        <end position="362"/>
    </location>
</feature>
<evidence type="ECO:0000313" key="3">
    <source>
        <dbReference type="Proteomes" id="UP000054771"/>
    </source>
</evidence>
<gene>
    <name evidence="2" type="ORF">ASPCAL06015</name>
</gene>
<accession>A0A0U5FZC9</accession>
<dbReference type="OMA" id="ESCHHEW"/>
<evidence type="ECO:0000256" key="1">
    <source>
        <dbReference type="SAM" id="MobiDB-lite"/>
    </source>
</evidence>
<dbReference type="Proteomes" id="UP000054771">
    <property type="component" value="Unassembled WGS sequence"/>
</dbReference>
<dbReference type="AlphaFoldDB" id="A0A0U5FZC9"/>
<keyword evidence="3" id="KW-1185">Reference proteome</keyword>
<evidence type="ECO:0000313" key="2">
    <source>
        <dbReference type="EMBL" id="CEL04891.1"/>
    </source>
</evidence>